<evidence type="ECO:0000259" key="2">
    <source>
        <dbReference type="Pfam" id="PF04389"/>
    </source>
</evidence>
<evidence type="ECO:0000313" key="4">
    <source>
        <dbReference type="Proteomes" id="UP000602442"/>
    </source>
</evidence>
<dbReference type="InterPro" id="IPR046450">
    <property type="entry name" value="PA_dom_sf"/>
</dbReference>
<dbReference type="PANTHER" id="PTHR12147">
    <property type="entry name" value="METALLOPEPTIDASE M28 FAMILY MEMBER"/>
    <property type="match status" value="1"/>
</dbReference>
<keyword evidence="1" id="KW-0732">Signal</keyword>
<proteinExistence type="predicted"/>
<dbReference type="SUPFAM" id="SSF52025">
    <property type="entry name" value="PA domain"/>
    <property type="match status" value="1"/>
</dbReference>
<evidence type="ECO:0000256" key="1">
    <source>
        <dbReference type="SAM" id="SignalP"/>
    </source>
</evidence>
<dbReference type="SUPFAM" id="SSF53187">
    <property type="entry name" value="Zn-dependent exopeptidases"/>
    <property type="match status" value="1"/>
</dbReference>
<protein>
    <submittedName>
        <fullName evidence="3">M28 family peptidase</fullName>
    </submittedName>
</protein>
<comment type="caution">
    <text evidence="3">The sequence shown here is derived from an EMBL/GenBank/DDBJ whole genome shotgun (WGS) entry which is preliminary data.</text>
</comment>
<dbReference type="Gene3D" id="3.50.30.30">
    <property type="match status" value="1"/>
</dbReference>
<feature type="signal peptide" evidence="1">
    <location>
        <begin position="1"/>
        <end position="23"/>
    </location>
</feature>
<feature type="chain" id="PRO_5047171119" evidence="1">
    <location>
        <begin position="24"/>
        <end position="541"/>
    </location>
</feature>
<gene>
    <name evidence="3" type="ORF">I5L03_10875</name>
</gene>
<dbReference type="EMBL" id="JAEANY010000003">
    <property type="protein sequence ID" value="MBH5323087.1"/>
    <property type="molecule type" value="Genomic_DNA"/>
</dbReference>
<sequence>MRKLSVLAALAASFLAMPGSAQQAISDRATLEDDVRILADDDMEGREAGTPGYDRAAEYVAGRFAEVGLLPGGDDGSWYQNFELVRVRQARDTSVSIVDAEGNSRKVDYGTDIVGGGLPNAGSGRFEAEMVFVGYGYDRPDLGYDDLSGVDLEGKIALWVYGAPEGLDPLETRILQNQATSRLAERGAIGAIMLWTPELSARIPFARGAAFFAGGGGLTWLGPDGVPGHPVDGVQVSLVASEELSRSLLQGEQISLDEVSMAQANGMAPLPSFDISSRARISFANEIQPALATSNVIGMLPGTDPALADQYVVVTAHLDHEGISRYPTEDGDRIYNGAMDNATGVAALMEMARLLREEPVRRPTLFVALGAEELGLIGSSYHAANPGLGEGELVANVNVDMPILTWPFSDIVAFGADRSNLGPAVATAVSEYGLELVPDPNPGEAFFFRSDQYSYVERGIPAVYVDLGFGNGGEAIQTGFLATHYHEPSDEADLIEYEQLGRFTDIAYLVLRNVANMDARPGWLPEDYFGRAFGGHIAASE</sequence>
<dbReference type="PANTHER" id="PTHR12147:SF26">
    <property type="entry name" value="PEPTIDASE M28 DOMAIN-CONTAINING PROTEIN"/>
    <property type="match status" value="1"/>
</dbReference>
<accession>A0ABS0N5M6</accession>
<dbReference type="RefSeq" id="WP_197921794.1">
    <property type="nucleotide sequence ID" value="NZ_CAWPTA010000008.1"/>
</dbReference>
<dbReference type="Proteomes" id="UP000602442">
    <property type="component" value="Unassembled WGS sequence"/>
</dbReference>
<name>A0ABS0N5M6_9SPHN</name>
<dbReference type="Pfam" id="PF04389">
    <property type="entry name" value="Peptidase_M28"/>
    <property type="match status" value="1"/>
</dbReference>
<organism evidence="3 4">
    <name type="scientific">Aurantiacibacter sediminis</name>
    <dbReference type="NCBI Taxonomy" id="2793064"/>
    <lineage>
        <taxon>Bacteria</taxon>
        <taxon>Pseudomonadati</taxon>
        <taxon>Pseudomonadota</taxon>
        <taxon>Alphaproteobacteria</taxon>
        <taxon>Sphingomonadales</taxon>
        <taxon>Erythrobacteraceae</taxon>
        <taxon>Aurantiacibacter</taxon>
    </lineage>
</organism>
<dbReference type="Gene3D" id="3.40.630.10">
    <property type="entry name" value="Zn peptidases"/>
    <property type="match status" value="1"/>
</dbReference>
<evidence type="ECO:0000313" key="3">
    <source>
        <dbReference type="EMBL" id="MBH5323087.1"/>
    </source>
</evidence>
<feature type="domain" description="Peptidase M28" evidence="2">
    <location>
        <begin position="295"/>
        <end position="508"/>
    </location>
</feature>
<dbReference type="InterPro" id="IPR045175">
    <property type="entry name" value="M28_fam"/>
</dbReference>
<keyword evidence="4" id="KW-1185">Reference proteome</keyword>
<dbReference type="InterPro" id="IPR007484">
    <property type="entry name" value="Peptidase_M28"/>
</dbReference>
<reference evidence="3 4" key="1">
    <citation type="submission" date="2020-11" db="EMBL/GenBank/DDBJ databases">
        <title>Erythrobacter sediminis sp. nov., a marine bacterium from a tidal flat of Garorim Bay.</title>
        <authorList>
            <person name="Kim D."/>
            <person name="Yoo Y."/>
            <person name="Kim J.-J."/>
        </authorList>
    </citation>
    <scope>NUCLEOTIDE SEQUENCE [LARGE SCALE GENOMIC DNA]</scope>
    <source>
        <strain evidence="3 4">JGD-13</strain>
    </source>
</reference>